<protein>
    <submittedName>
        <fullName evidence="1">Uncharacterized protein</fullName>
    </submittedName>
</protein>
<gene>
    <name evidence="1" type="ORF">RRG08_021103</name>
</gene>
<dbReference type="Proteomes" id="UP001283361">
    <property type="component" value="Unassembled WGS sequence"/>
</dbReference>
<evidence type="ECO:0000313" key="1">
    <source>
        <dbReference type="EMBL" id="KAK3763280.1"/>
    </source>
</evidence>
<evidence type="ECO:0000313" key="2">
    <source>
        <dbReference type="Proteomes" id="UP001283361"/>
    </source>
</evidence>
<comment type="caution">
    <text evidence="1">The sequence shown here is derived from an EMBL/GenBank/DDBJ whole genome shotgun (WGS) entry which is preliminary data.</text>
</comment>
<name>A0AAE0Z5V2_9GAST</name>
<organism evidence="1 2">
    <name type="scientific">Elysia crispata</name>
    <name type="common">lettuce slug</name>
    <dbReference type="NCBI Taxonomy" id="231223"/>
    <lineage>
        <taxon>Eukaryota</taxon>
        <taxon>Metazoa</taxon>
        <taxon>Spiralia</taxon>
        <taxon>Lophotrochozoa</taxon>
        <taxon>Mollusca</taxon>
        <taxon>Gastropoda</taxon>
        <taxon>Heterobranchia</taxon>
        <taxon>Euthyneura</taxon>
        <taxon>Panpulmonata</taxon>
        <taxon>Sacoglossa</taxon>
        <taxon>Placobranchoidea</taxon>
        <taxon>Plakobranchidae</taxon>
        <taxon>Elysia</taxon>
    </lineage>
</organism>
<dbReference type="AlphaFoldDB" id="A0AAE0Z5V2"/>
<keyword evidence="2" id="KW-1185">Reference proteome</keyword>
<proteinExistence type="predicted"/>
<dbReference type="EMBL" id="JAWDGP010004573">
    <property type="protein sequence ID" value="KAK3763280.1"/>
    <property type="molecule type" value="Genomic_DNA"/>
</dbReference>
<accession>A0AAE0Z5V2</accession>
<reference evidence="1" key="1">
    <citation type="journal article" date="2023" name="G3 (Bethesda)">
        <title>A reference genome for the long-term kleptoplast-retaining sea slug Elysia crispata morphotype clarki.</title>
        <authorList>
            <person name="Eastman K.E."/>
            <person name="Pendleton A.L."/>
            <person name="Shaikh M.A."/>
            <person name="Suttiyut T."/>
            <person name="Ogas R."/>
            <person name="Tomko P."/>
            <person name="Gavelis G."/>
            <person name="Widhalm J.R."/>
            <person name="Wisecaver J.H."/>
        </authorList>
    </citation>
    <scope>NUCLEOTIDE SEQUENCE</scope>
    <source>
        <strain evidence="1">ECLA1</strain>
    </source>
</reference>
<sequence>MKSAEQRLRFIAIEREEDGRMVSGVGTKLGLIGAQNSAILSRVVEIRELLKLRETWRLQARAGLGSDLT</sequence>